<dbReference type="PANTHER" id="PTHR42793:SF4">
    <property type="entry name" value="BLL6376 PROTEIN"/>
    <property type="match status" value="1"/>
</dbReference>
<comment type="caution">
    <text evidence="3">The sequence shown here is derived from an EMBL/GenBank/DDBJ whole genome shotgun (WGS) entry which is preliminary data.</text>
</comment>
<evidence type="ECO:0000313" key="3">
    <source>
        <dbReference type="EMBL" id="GIF56174.1"/>
    </source>
</evidence>
<dbReference type="SUPFAM" id="SSF52210">
    <property type="entry name" value="Succinyl-CoA synthetase domains"/>
    <property type="match status" value="2"/>
</dbReference>
<dbReference type="Pfam" id="PF13380">
    <property type="entry name" value="CoA_binding_2"/>
    <property type="match status" value="1"/>
</dbReference>
<dbReference type="SMART" id="SM00881">
    <property type="entry name" value="CoA_binding"/>
    <property type="match status" value="1"/>
</dbReference>
<dbReference type="SUPFAM" id="SSF51735">
    <property type="entry name" value="NAD(P)-binding Rossmann-fold domains"/>
    <property type="match status" value="1"/>
</dbReference>
<dbReference type="Pfam" id="PF13607">
    <property type="entry name" value="Succ_CoA_lig"/>
    <property type="match status" value="1"/>
</dbReference>
<evidence type="ECO:0000256" key="1">
    <source>
        <dbReference type="PROSITE-ProRule" id="PRU00409"/>
    </source>
</evidence>
<dbReference type="InterPro" id="IPR003781">
    <property type="entry name" value="CoA-bd"/>
</dbReference>
<dbReference type="Proteomes" id="UP000624325">
    <property type="component" value="Unassembled WGS sequence"/>
</dbReference>
<dbReference type="PROSITE" id="PS50975">
    <property type="entry name" value="ATP_GRASP"/>
    <property type="match status" value="1"/>
</dbReference>
<evidence type="ECO:0000313" key="4">
    <source>
        <dbReference type="Proteomes" id="UP000624325"/>
    </source>
</evidence>
<sequence length="678" mass="70044">MTTDWDSLFDPRVVAVVGASADPRRIGGRLIRYSVESGFAGRVIPVNPHRDELFGLPVRKSLADLDETPDWVVVALPRDRVADAVEQAGRLGARNVSVVAAGFAETGEAGHALQRRLADIAAAHGMRLLGPNSNGFMNVASGAYFAFTPVIDSARPVPGDLAIVTQSAAIGTYLINWCRQLGVGVRHWLHTGNEADLTVLEIARALAERGGVRALALSFESLRDLDDLHDTLLTLARAGIATAVLQAGTSEIGRIASQAHTAALIGAEADLLGDLVESAGAYAATSIAGLVNVLQVALDHPTLPPAPRLGLVSTSGGIGVLMADAAERHGIAMPRLSTEVQERIRAYAPFAHPANPVDTTAQVINDPDALPRILTDCVDSGELDVLAVFIAHGLAGAGDRTLTTLADTAAQRPGKALAGLGVLTPDAAAALRATGVSVFTEPVELTAALRAAADSAVRRAAFATRTPAGRRAGTTPGEVTLLDEVAGKRLLQAGGATIAPGDVPTDADAAVGSAERLGYPVVVKLVSPSLPHKAAHGGVRLNVWTADAVRAAYADLDALGHAVAPGGHVVLVERQLTGIEVFVGVVRHPTLGTLVGIGPGGGDVEHAGAVRWHWAPVSTADIHAALPRPATEEHATAVARLVETMTALDAPTAETNPVFLTADGRAVVADALIEREIM</sequence>
<dbReference type="EMBL" id="BONC01000012">
    <property type="protein sequence ID" value="GIF56174.1"/>
    <property type="molecule type" value="Genomic_DNA"/>
</dbReference>
<keyword evidence="1" id="KW-0547">Nucleotide-binding</keyword>
<dbReference type="InterPro" id="IPR016102">
    <property type="entry name" value="Succinyl-CoA_synth-like"/>
</dbReference>
<evidence type="ECO:0000259" key="2">
    <source>
        <dbReference type="PROSITE" id="PS50975"/>
    </source>
</evidence>
<gene>
    <name evidence="3" type="primary">pauA</name>
    <name evidence="3" type="ORF">Air01nite_22690</name>
</gene>
<dbReference type="Gene3D" id="3.30.470.20">
    <property type="entry name" value="ATP-grasp fold, B domain"/>
    <property type="match status" value="1"/>
</dbReference>
<dbReference type="InterPro" id="IPR011761">
    <property type="entry name" value="ATP-grasp"/>
</dbReference>
<dbReference type="Gene3D" id="3.40.50.720">
    <property type="entry name" value="NAD(P)-binding Rossmann-like Domain"/>
    <property type="match status" value="1"/>
</dbReference>
<name>A0ABQ4C075_9ACTN</name>
<dbReference type="InterPro" id="IPR013815">
    <property type="entry name" value="ATP_grasp_subdomain_1"/>
</dbReference>
<dbReference type="Gene3D" id="3.40.50.261">
    <property type="entry name" value="Succinyl-CoA synthetase domains"/>
    <property type="match status" value="2"/>
</dbReference>
<feature type="domain" description="ATP-grasp" evidence="2">
    <location>
        <begin position="488"/>
        <end position="524"/>
    </location>
</feature>
<dbReference type="Gene3D" id="3.30.1490.20">
    <property type="entry name" value="ATP-grasp fold, A domain"/>
    <property type="match status" value="1"/>
</dbReference>
<reference evidence="3 4" key="1">
    <citation type="submission" date="2021-01" db="EMBL/GenBank/DDBJ databases">
        <title>Whole genome shotgun sequence of Asanoa iriomotensis NBRC 100142.</title>
        <authorList>
            <person name="Komaki H."/>
            <person name="Tamura T."/>
        </authorList>
    </citation>
    <scope>NUCLEOTIDE SEQUENCE [LARGE SCALE GENOMIC DNA]</scope>
    <source>
        <strain evidence="3 4">NBRC 100142</strain>
    </source>
</reference>
<dbReference type="Pfam" id="PF13549">
    <property type="entry name" value="ATP-grasp_5"/>
    <property type="match status" value="1"/>
</dbReference>
<accession>A0ABQ4C075</accession>
<dbReference type="InterPro" id="IPR032875">
    <property type="entry name" value="Succ_CoA_lig_flav_dom"/>
</dbReference>
<proteinExistence type="predicted"/>
<organism evidence="3 4">
    <name type="scientific">Asanoa iriomotensis</name>
    <dbReference type="NCBI Taxonomy" id="234613"/>
    <lineage>
        <taxon>Bacteria</taxon>
        <taxon>Bacillati</taxon>
        <taxon>Actinomycetota</taxon>
        <taxon>Actinomycetes</taxon>
        <taxon>Micromonosporales</taxon>
        <taxon>Micromonosporaceae</taxon>
        <taxon>Asanoa</taxon>
    </lineage>
</organism>
<dbReference type="RefSeq" id="WP_203701975.1">
    <property type="nucleotide sequence ID" value="NZ_BAAALU010000012.1"/>
</dbReference>
<protein>
    <submittedName>
        <fullName evidence="3">Pimeloyl-CoA synthetase</fullName>
    </submittedName>
</protein>
<dbReference type="SUPFAM" id="SSF56059">
    <property type="entry name" value="Glutathione synthetase ATP-binding domain-like"/>
    <property type="match status" value="1"/>
</dbReference>
<keyword evidence="1" id="KW-0067">ATP-binding</keyword>
<keyword evidence="4" id="KW-1185">Reference proteome</keyword>
<dbReference type="PANTHER" id="PTHR42793">
    <property type="entry name" value="COA BINDING DOMAIN CONTAINING PROTEIN"/>
    <property type="match status" value="1"/>
</dbReference>
<dbReference type="InterPro" id="IPR036291">
    <property type="entry name" value="NAD(P)-bd_dom_sf"/>
</dbReference>